<organism evidence="1 2">
    <name type="scientific">Candidatus Magnetobacterium bavaricum</name>
    <dbReference type="NCBI Taxonomy" id="29290"/>
    <lineage>
        <taxon>Bacteria</taxon>
        <taxon>Pseudomonadati</taxon>
        <taxon>Nitrospirota</taxon>
        <taxon>Thermodesulfovibrionia</taxon>
        <taxon>Thermodesulfovibrionales</taxon>
        <taxon>Candidatus Magnetobacteriaceae</taxon>
        <taxon>Candidatus Magnetobacterium</taxon>
    </lineage>
</organism>
<dbReference type="AlphaFoldDB" id="A0A0F3GW17"/>
<protein>
    <submittedName>
        <fullName evidence="1">Uncharacterized protein</fullName>
    </submittedName>
</protein>
<dbReference type="EMBL" id="LACI01000742">
    <property type="protein sequence ID" value="KJU86085.1"/>
    <property type="molecule type" value="Genomic_DNA"/>
</dbReference>
<reference evidence="1 2" key="1">
    <citation type="submission" date="2015-02" db="EMBL/GenBank/DDBJ databases">
        <title>Single-cell genomics of uncultivated deep-branching MTB reveals a conserved set of magnetosome genes.</title>
        <authorList>
            <person name="Kolinko S."/>
            <person name="Richter M."/>
            <person name="Glockner F.O."/>
            <person name="Brachmann A."/>
            <person name="Schuler D."/>
        </authorList>
    </citation>
    <scope>NUCLEOTIDE SEQUENCE [LARGE SCALE GENOMIC DNA]</scope>
    <source>
        <strain evidence="1">TM-1</strain>
    </source>
</reference>
<keyword evidence="2" id="KW-1185">Reference proteome</keyword>
<evidence type="ECO:0000313" key="1">
    <source>
        <dbReference type="EMBL" id="KJU86085.1"/>
    </source>
</evidence>
<comment type="caution">
    <text evidence="1">The sequence shown here is derived from an EMBL/GenBank/DDBJ whole genome shotgun (WGS) entry which is preliminary data.</text>
</comment>
<gene>
    <name evidence="1" type="ORF">MBAV_001720</name>
</gene>
<accession>A0A0F3GW17</accession>
<sequence length="65" mass="8043">MLSYIHKEYHCHNKCYCHGQGNRYFFLSPHIPWLTFKDQHNWCYNDHPYCISNPPVPLRKQEIRH</sequence>
<evidence type="ECO:0000313" key="2">
    <source>
        <dbReference type="Proteomes" id="UP000033423"/>
    </source>
</evidence>
<proteinExistence type="predicted"/>
<name>A0A0F3GW17_9BACT</name>
<dbReference type="Proteomes" id="UP000033423">
    <property type="component" value="Unassembled WGS sequence"/>
</dbReference>